<dbReference type="Gene3D" id="3.40.50.150">
    <property type="entry name" value="Vaccinia Virus protein VP39"/>
    <property type="match status" value="1"/>
</dbReference>
<dbReference type="Proteomes" id="UP000320516">
    <property type="component" value="Unassembled WGS sequence"/>
</dbReference>
<dbReference type="InterPro" id="IPR029063">
    <property type="entry name" value="SAM-dependent_MTases_sf"/>
</dbReference>
<dbReference type="SUPFAM" id="SSF53335">
    <property type="entry name" value="S-adenosyl-L-methionine-dependent methyltransferases"/>
    <property type="match status" value="1"/>
</dbReference>
<dbReference type="CDD" id="cd02440">
    <property type="entry name" value="AdoMet_MTases"/>
    <property type="match status" value="1"/>
</dbReference>
<dbReference type="GO" id="GO:0008757">
    <property type="term" value="F:S-adenosylmethionine-dependent methyltransferase activity"/>
    <property type="evidence" value="ECO:0007669"/>
    <property type="project" value="InterPro"/>
</dbReference>
<dbReference type="PANTHER" id="PTHR43591">
    <property type="entry name" value="METHYLTRANSFERASE"/>
    <property type="match status" value="1"/>
</dbReference>
<dbReference type="Pfam" id="PF08241">
    <property type="entry name" value="Methyltransf_11"/>
    <property type="match status" value="1"/>
</dbReference>
<organism evidence="2 3">
    <name type="scientific">Nitrospirillum amazonense</name>
    <dbReference type="NCBI Taxonomy" id="28077"/>
    <lineage>
        <taxon>Bacteria</taxon>
        <taxon>Pseudomonadati</taxon>
        <taxon>Pseudomonadota</taxon>
        <taxon>Alphaproteobacteria</taxon>
        <taxon>Rhodospirillales</taxon>
        <taxon>Azospirillaceae</taxon>
        <taxon>Nitrospirillum</taxon>
    </lineage>
</organism>
<sequence>MTIQHAPQTPGQTSAGRDQESLVAGQFGPQAAAYVASAVHAQGEDLRQLASLVAGKGYKTVLDLGCGGGHVAFTVAPYVGQVVACDLSPDMLDAVAAEAGRRGLANIETRVGRADAVPAGDADFCAVISRYSAHHWPDLAAGLREARRVVKPRGIAVFMDVVTPGQPLLDTFLQSIELLRDPSHVRNYSVAEWRAALAAAGFRVTGVTERRLRLEFASWIARMTPPDSHVAAIRSLQGRMADAVTGHFAIEADGTFTLDTATFEAVPV</sequence>
<dbReference type="PANTHER" id="PTHR43591:SF24">
    <property type="entry name" value="2-METHOXY-6-POLYPRENYL-1,4-BENZOQUINOL METHYLASE, MITOCHONDRIAL"/>
    <property type="match status" value="1"/>
</dbReference>
<dbReference type="EMBL" id="VITV01000005">
    <property type="protein sequence ID" value="TWB73454.1"/>
    <property type="molecule type" value="Genomic_DNA"/>
</dbReference>
<evidence type="ECO:0000259" key="1">
    <source>
        <dbReference type="Pfam" id="PF08241"/>
    </source>
</evidence>
<dbReference type="AlphaFoldDB" id="A0A560JVB0"/>
<dbReference type="GO" id="GO:0032259">
    <property type="term" value="P:methylation"/>
    <property type="evidence" value="ECO:0007669"/>
    <property type="project" value="UniProtKB-KW"/>
</dbReference>
<comment type="caution">
    <text evidence="2">The sequence shown here is derived from an EMBL/GenBank/DDBJ whole genome shotgun (WGS) entry which is preliminary data.</text>
</comment>
<reference evidence="2 3" key="1">
    <citation type="submission" date="2019-06" db="EMBL/GenBank/DDBJ databases">
        <title>Genomic Encyclopedia of Type Strains, Phase IV (KMG-V): Genome sequencing to study the core and pangenomes of soil and plant-associated prokaryotes.</title>
        <authorList>
            <person name="Whitman W."/>
        </authorList>
    </citation>
    <scope>NUCLEOTIDE SEQUENCE [LARGE SCALE GENOMIC DNA]</scope>
    <source>
        <strain evidence="2 3">BR 12005</strain>
    </source>
</reference>
<evidence type="ECO:0000313" key="2">
    <source>
        <dbReference type="EMBL" id="TWB73454.1"/>
    </source>
</evidence>
<dbReference type="InterPro" id="IPR013216">
    <property type="entry name" value="Methyltransf_11"/>
</dbReference>
<name>A0A560JVB0_9PROT</name>
<keyword evidence="2" id="KW-0489">Methyltransferase</keyword>
<proteinExistence type="predicted"/>
<accession>A0A560JVB0</accession>
<evidence type="ECO:0000313" key="3">
    <source>
        <dbReference type="Proteomes" id="UP000320516"/>
    </source>
</evidence>
<keyword evidence="2" id="KW-0808">Transferase</keyword>
<feature type="domain" description="Methyltransferase type 11" evidence="1">
    <location>
        <begin position="62"/>
        <end position="158"/>
    </location>
</feature>
<gene>
    <name evidence="2" type="ORF">FBZ87_105378</name>
</gene>
<protein>
    <submittedName>
        <fullName evidence="2">Methyltransferase family protein</fullName>
    </submittedName>
</protein>